<proteinExistence type="predicted"/>
<accession>A0A6L7G2J8</accession>
<keyword evidence="3" id="KW-0804">Transcription</keyword>
<protein>
    <submittedName>
        <fullName evidence="5">Helix-turn-helix domain-containing protein</fullName>
    </submittedName>
</protein>
<organism evidence="5 6">
    <name type="scientific">Pseudooceanicola albus</name>
    <dbReference type="NCBI Taxonomy" id="2692189"/>
    <lineage>
        <taxon>Bacteria</taxon>
        <taxon>Pseudomonadati</taxon>
        <taxon>Pseudomonadota</taxon>
        <taxon>Alphaproteobacteria</taxon>
        <taxon>Rhodobacterales</taxon>
        <taxon>Paracoccaceae</taxon>
        <taxon>Pseudooceanicola</taxon>
    </lineage>
</organism>
<name>A0A6L7G2J8_9RHOB</name>
<dbReference type="AlphaFoldDB" id="A0A6L7G2J8"/>
<feature type="domain" description="HTH araC/xylS-type" evidence="4">
    <location>
        <begin position="219"/>
        <end position="322"/>
    </location>
</feature>
<keyword evidence="6" id="KW-1185">Reference proteome</keyword>
<dbReference type="SUPFAM" id="SSF46689">
    <property type="entry name" value="Homeodomain-like"/>
    <property type="match status" value="1"/>
</dbReference>
<dbReference type="InterPro" id="IPR020449">
    <property type="entry name" value="Tscrpt_reg_AraC-type_HTH"/>
</dbReference>
<reference evidence="5 6" key="1">
    <citation type="submission" date="2019-12" db="EMBL/GenBank/DDBJ databases">
        <authorList>
            <person name="Li M."/>
        </authorList>
    </citation>
    <scope>NUCLEOTIDE SEQUENCE [LARGE SCALE GENOMIC DNA]</scope>
    <source>
        <strain evidence="5 6">GBMRC 2024</strain>
    </source>
</reference>
<dbReference type="SMART" id="SM00342">
    <property type="entry name" value="HTH_ARAC"/>
    <property type="match status" value="1"/>
</dbReference>
<dbReference type="InterPro" id="IPR050204">
    <property type="entry name" value="AraC_XylS_family_regulators"/>
</dbReference>
<keyword evidence="1" id="KW-0805">Transcription regulation</keyword>
<dbReference type="InterPro" id="IPR035418">
    <property type="entry name" value="AraC-bd_2"/>
</dbReference>
<evidence type="ECO:0000256" key="1">
    <source>
        <dbReference type="ARBA" id="ARBA00023015"/>
    </source>
</evidence>
<dbReference type="Pfam" id="PF14525">
    <property type="entry name" value="AraC_binding_2"/>
    <property type="match status" value="1"/>
</dbReference>
<dbReference type="GO" id="GO:0003700">
    <property type="term" value="F:DNA-binding transcription factor activity"/>
    <property type="evidence" value="ECO:0007669"/>
    <property type="project" value="InterPro"/>
</dbReference>
<evidence type="ECO:0000256" key="3">
    <source>
        <dbReference type="ARBA" id="ARBA00023163"/>
    </source>
</evidence>
<comment type="caution">
    <text evidence="5">The sequence shown here is derived from an EMBL/GenBank/DDBJ whole genome shotgun (WGS) entry which is preliminary data.</text>
</comment>
<evidence type="ECO:0000313" key="5">
    <source>
        <dbReference type="EMBL" id="MXN17738.1"/>
    </source>
</evidence>
<dbReference type="InterPro" id="IPR009057">
    <property type="entry name" value="Homeodomain-like_sf"/>
</dbReference>
<dbReference type="Pfam" id="PF12833">
    <property type="entry name" value="HTH_18"/>
    <property type="match status" value="1"/>
</dbReference>
<dbReference type="PANTHER" id="PTHR46796">
    <property type="entry name" value="HTH-TYPE TRANSCRIPTIONAL ACTIVATOR RHAS-RELATED"/>
    <property type="match status" value="1"/>
</dbReference>
<gene>
    <name evidence="5" type="ORF">GR170_07830</name>
</gene>
<dbReference type="PRINTS" id="PR00032">
    <property type="entry name" value="HTHARAC"/>
</dbReference>
<dbReference type="GO" id="GO:0043565">
    <property type="term" value="F:sequence-specific DNA binding"/>
    <property type="evidence" value="ECO:0007669"/>
    <property type="project" value="InterPro"/>
</dbReference>
<dbReference type="Proteomes" id="UP000477911">
    <property type="component" value="Unassembled WGS sequence"/>
</dbReference>
<sequence length="322" mass="35639">MNVVFQTGDCAPAERLQYWHQMIRQHHSPVTARQAAQWDFADRDTFKGWSRVSSWGKMGVFNTISSSISYHQGQRDLEDSTAHDFHCLLVVEGRGLFRHNGRQMSFNRGDILFYDARQLYSLGFPQDISAITLRIPRPQILSRLHQADRQFAICIDGRRSLGKLLGSMMKSIAESDGATGIDGSAEGDLGATEGPIIDIVGAAVRDSLAGHEALSPGQERLLQRIKGDLIGQLDLPGLSAEAIARMHGVSVSTLNRTFAAEGTTVMRWLWSQRLAGSYRALAEGRVRQVTEAAFLFGFKDSSHFSRAFKKEYGISPRALISG</sequence>
<evidence type="ECO:0000259" key="4">
    <source>
        <dbReference type="PROSITE" id="PS01124"/>
    </source>
</evidence>
<dbReference type="EMBL" id="WUMU01000006">
    <property type="protein sequence ID" value="MXN17738.1"/>
    <property type="molecule type" value="Genomic_DNA"/>
</dbReference>
<keyword evidence="2" id="KW-0238">DNA-binding</keyword>
<dbReference type="InterPro" id="IPR018060">
    <property type="entry name" value="HTH_AraC"/>
</dbReference>
<dbReference type="PANTHER" id="PTHR46796:SF6">
    <property type="entry name" value="ARAC SUBFAMILY"/>
    <property type="match status" value="1"/>
</dbReference>
<dbReference type="Gene3D" id="1.10.10.60">
    <property type="entry name" value="Homeodomain-like"/>
    <property type="match status" value="1"/>
</dbReference>
<evidence type="ECO:0000313" key="6">
    <source>
        <dbReference type="Proteomes" id="UP000477911"/>
    </source>
</evidence>
<evidence type="ECO:0000256" key="2">
    <source>
        <dbReference type="ARBA" id="ARBA00023125"/>
    </source>
</evidence>
<dbReference type="PROSITE" id="PS01124">
    <property type="entry name" value="HTH_ARAC_FAMILY_2"/>
    <property type="match status" value="1"/>
</dbReference>
<dbReference type="RefSeq" id="WP_160893373.1">
    <property type="nucleotide sequence ID" value="NZ_WUMU01000006.1"/>
</dbReference>